<sequence length="93" mass="10721">MGNPFDDFQEGMELLNEMLEIQNRLAEHSGDREAQLKIFNDFLEKVRLQAEEGGEMAKITLNELEKVAEELNVKMVNGRITEFPDDEPDDFFG</sequence>
<accession>A0A510Y1K7</accession>
<dbReference type="AlphaFoldDB" id="A0A510Y1K7"/>
<name>A0A510Y1K7_MARHA</name>
<keyword evidence="2" id="KW-1185">Reference proteome</keyword>
<dbReference type="EMBL" id="BJUN01000001">
    <property type="protein sequence ID" value="GEK57164.1"/>
    <property type="molecule type" value="Genomic_DNA"/>
</dbReference>
<evidence type="ECO:0000313" key="2">
    <source>
        <dbReference type="Proteomes" id="UP000321051"/>
    </source>
</evidence>
<evidence type="ECO:0000313" key="1">
    <source>
        <dbReference type="EMBL" id="GEK57164.1"/>
    </source>
</evidence>
<comment type="caution">
    <text evidence="1">The sequence shown here is derived from an EMBL/GenBank/DDBJ whole genome shotgun (WGS) entry which is preliminary data.</text>
</comment>
<dbReference type="Proteomes" id="UP000321051">
    <property type="component" value="Unassembled WGS sequence"/>
</dbReference>
<dbReference type="RefSeq" id="WP_094907785.1">
    <property type="nucleotide sequence ID" value="NZ_BJUN01000001.1"/>
</dbReference>
<protein>
    <submittedName>
        <fullName evidence="1">Uncharacterized protein</fullName>
    </submittedName>
</protein>
<gene>
    <name evidence="1" type="ORF">MHA01_00690</name>
</gene>
<proteinExistence type="predicted"/>
<organism evidence="1 2">
    <name type="scientific">Marinococcus halophilus</name>
    <dbReference type="NCBI Taxonomy" id="1371"/>
    <lineage>
        <taxon>Bacteria</taxon>
        <taxon>Bacillati</taxon>
        <taxon>Bacillota</taxon>
        <taxon>Bacilli</taxon>
        <taxon>Bacillales</taxon>
        <taxon>Bacillaceae</taxon>
        <taxon>Marinococcus</taxon>
    </lineage>
</organism>
<reference evidence="1 2" key="1">
    <citation type="submission" date="2019-07" db="EMBL/GenBank/DDBJ databases">
        <title>Whole genome shotgun sequence of Marinococcus halophilus NBRC 102359.</title>
        <authorList>
            <person name="Hosoyama A."/>
            <person name="Uohara A."/>
            <person name="Ohji S."/>
            <person name="Ichikawa N."/>
        </authorList>
    </citation>
    <scope>NUCLEOTIDE SEQUENCE [LARGE SCALE GENOMIC DNA]</scope>
    <source>
        <strain evidence="1 2">NBRC 102359</strain>
    </source>
</reference>